<name>A0ABW2ANI5_9MICO</name>
<comment type="caution">
    <text evidence="1">The sequence shown here is derived from an EMBL/GenBank/DDBJ whole genome shotgun (WGS) entry which is preliminary data.</text>
</comment>
<sequence>MTEQIDVPAPVSAFVAAINEADTEGFVALFLPDGLISDWGTEYRGSQRVRQWAGSDAIGAGAQMQIRSAKTEGAVTTVRFDWRSSVFTGESTGIFTVDGEHLASFVIPPEH</sequence>
<protein>
    <submittedName>
        <fullName evidence="1">Nuclear transport factor 2 family protein</fullName>
    </submittedName>
</protein>
<accession>A0ABW2ANI5</accession>
<dbReference type="Proteomes" id="UP001596356">
    <property type="component" value="Unassembled WGS sequence"/>
</dbReference>
<reference evidence="2" key="1">
    <citation type="journal article" date="2019" name="Int. J. Syst. Evol. Microbiol.">
        <title>The Global Catalogue of Microorganisms (GCM) 10K type strain sequencing project: providing services to taxonomists for standard genome sequencing and annotation.</title>
        <authorList>
            <consortium name="The Broad Institute Genomics Platform"/>
            <consortium name="The Broad Institute Genome Sequencing Center for Infectious Disease"/>
            <person name="Wu L."/>
            <person name="Ma J."/>
        </authorList>
    </citation>
    <scope>NUCLEOTIDE SEQUENCE [LARGE SCALE GENOMIC DNA]</scope>
    <source>
        <strain evidence="2">NBRC 106593</strain>
    </source>
</reference>
<organism evidence="1 2">
    <name type="scientific">Branchiibius cervicis</name>
    <dbReference type="NCBI Taxonomy" id="908252"/>
    <lineage>
        <taxon>Bacteria</taxon>
        <taxon>Bacillati</taxon>
        <taxon>Actinomycetota</taxon>
        <taxon>Actinomycetes</taxon>
        <taxon>Micrococcales</taxon>
        <taxon>Dermacoccaceae</taxon>
        <taxon>Branchiibius</taxon>
    </lineage>
</organism>
<dbReference type="RefSeq" id="WP_377819932.1">
    <property type="nucleotide sequence ID" value="NZ_JBHSWJ010000002.1"/>
</dbReference>
<dbReference type="Gene3D" id="3.10.450.50">
    <property type="match status" value="1"/>
</dbReference>
<evidence type="ECO:0000313" key="2">
    <source>
        <dbReference type="Proteomes" id="UP001596356"/>
    </source>
</evidence>
<dbReference type="EMBL" id="JBHSWJ010000002">
    <property type="protein sequence ID" value="MFC6712464.1"/>
    <property type="molecule type" value="Genomic_DNA"/>
</dbReference>
<evidence type="ECO:0000313" key="1">
    <source>
        <dbReference type="EMBL" id="MFC6712464.1"/>
    </source>
</evidence>
<dbReference type="InterPro" id="IPR032710">
    <property type="entry name" value="NTF2-like_dom_sf"/>
</dbReference>
<gene>
    <name evidence="1" type="ORF">ACFQBT_00775</name>
</gene>
<keyword evidence="2" id="KW-1185">Reference proteome</keyword>
<proteinExistence type="predicted"/>
<dbReference type="SUPFAM" id="SSF54427">
    <property type="entry name" value="NTF2-like"/>
    <property type="match status" value="1"/>
</dbReference>